<dbReference type="SUPFAM" id="SSF63380">
    <property type="entry name" value="Riboflavin synthase domain-like"/>
    <property type="match status" value="1"/>
</dbReference>
<dbReference type="GO" id="GO:0050661">
    <property type="term" value="F:NADP binding"/>
    <property type="evidence" value="ECO:0007669"/>
    <property type="project" value="InterPro"/>
</dbReference>
<dbReference type="GO" id="GO:0050660">
    <property type="term" value="F:flavin adenine dinucleotide binding"/>
    <property type="evidence" value="ECO:0007669"/>
    <property type="project" value="InterPro"/>
</dbReference>
<dbReference type="PIRSF" id="PIRSF000333">
    <property type="entry name" value="NOS"/>
    <property type="match status" value="1"/>
</dbReference>
<evidence type="ECO:0000256" key="3">
    <source>
        <dbReference type="ARBA" id="ARBA00022617"/>
    </source>
</evidence>
<feature type="transmembrane region" description="Helical" evidence="15">
    <location>
        <begin position="1174"/>
        <end position="1194"/>
    </location>
</feature>
<dbReference type="RefSeq" id="XP_055861577.1">
    <property type="nucleotide sequence ID" value="XM_056005602.1"/>
</dbReference>
<keyword evidence="11 12" id="KW-0408">Iron</keyword>
<dbReference type="InterPro" id="IPR003097">
    <property type="entry name" value="CysJ-like_FAD-binding"/>
</dbReference>
<feature type="compositionally biased region" description="Low complexity" evidence="14">
    <location>
        <begin position="1133"/>
        <end position="1146"/>
    </location>
</feature>
<comment type="similarity">
    <text evidence="2 12">Belongs to the NOS family.</text>
</comment>
<proteinExistence type="inferred from homology"/>
<protein>
    <recommendedName>
        <fullName evidence="12">Nitric oxide synthase</fullName>
        <ecNumber evidence="12">1.14.13.39</ecNumber>
    </recommendedName>
</protein>
<evidence type="ECO:0000256" key="1">
    <source>
        <dbReference type="ARBA" id="ARBA00001970"/>
    </source>
</evidence>
<dbReference type="Gene3D" id="3.90.340.10">
    <property type="entry name" value="Nitric Oxide Synthase, Chain A, domain 1"/>
    <property type="match status" value="1"/>
</dbReference>
<evidence type="ECO:0000259" key="17">
    <source>
        <dbReference type="PROSITE" id="PS51384"/>
    </source>
</evidence>
<keyword evidence="8 12" id="KW-0521">NADP</keyword>
<dbReference type="Pfam" id="PF00258">
    <property type="entry name" value="Flavodoxin_1"/>
    <property type="match status" value="1"/>
</dbReference>
<dbReference type="InterPro" id="IPR039261">
    <property type="entry name" value="FNR_nucleotide-bd"/>
</dbReference>
<dbReference type="PROSITE" id="PS60001">
    <property type="entry name" value="NOS"/>
    <property type="match status" value="1"/>
</dbReference>
<dbReference type="OrthoDB" id="1688044at2759"/>
<evidence type="ECO:0000256" key="2">
    <source>
        <dbReference type="ARBA" id="ARBA00006267"/>
    </source>
</evidence>
<dbReference type="InterPro" id="IPR001433">
    <property type="entry name" value="OxRdtase_FAD/NAD-bd"/>
</dbReference>
<dbReference type="GeneID" id="129921988"/>
<evidence type="ECO:0000256" key="15">
    <source>
        <dbReference type="SAM" id="Phobius"/>
    </source>
</evidence>
<dbReference type="AlphaFoldDB" id="A0A9W2YFS7"/>
<keyword evidence="6 12" id="KW-0479">Metal-binding</keyword>
<dbReference type="Gene3D" id="1.20.990.10">
    <property type="entry name" value="NADPH-cytochrome p450 Reductase, Chain A, domain 3"/>
    <property type="match status" value="1"/>
</dbReference>
<evidence type="ECO:0000256" key="13">
    <source>
        <dbReference type="PIRSR" id="PIRSR000333-1"/>
    </source>
</evidence>
<reference evidence="19" key="1">
    <citation type="submission" date="2025-08" db="UniProtKB">
        <authorList>
            <consortium name="RefSeq"/>
        </authorList>
    </citation>
    <scope>IDENTIFICATION</scope>
</reference>
<dbReference type="Pfam" id="PF02898">
    <property type="entry name" value="NO_synthase"/>
    <property type="match status" value="1"/>
</dbReference>
<dbReference type="InterPro" id="IPR017927">
    <property type="entry name" value="FAD-bd_FR_type"/>
</dbReference>
<evidence type="ECO:0000256" key="8">
    <source>
        <dbReference type="ARBA" id="ARBA00022857"/>
    </source>
</evidence>
<keyword evidence="7 12" id="KW-0274">FAD</keyword>
<dbReference type="InterPro" id="IPR004030">
    <property type="entry name" value="NOS_N"/>
</dbReference>
<dbReference type="PANTHER" id="PTHR43410">
    <property type="entry name" value="NITRIC OXIDE SYNTHASE OXYGENASE"/>
    <property type="match status" value="1"/>
</dbReference>
<organism evidence="18 19">
    <name type="scientific">Biomphalaria glabrata</name>
    <name type="common">Bloodfluke planorb</name>
    <name type="synonym">Freshwater snail</name>
    <dbReference type="NCBI Taxonomy" id="6526"/>
    <lineage>
        <taxon>Eukaryota</taxon>
        <taxon>Metazoa</taxon>
        <taxon>Spiralia</taxon>
        <taxon>Lophotrochozoa</taxon>
        <taxon>Mollusca</taxon>
        <taxon>Gastropoda</taxon>
        <taxon>Heterobranchia</taxon>
        <taxon>Euthyneura</taxon>
        <taxon>Panpulmonata</taxon>
        <taxon>Hygrophila</taxon>
        <taxon>Lymnaeoidea</taxon>
        <taxon>Planorbidae</taxon>
        <taxon>Biomphalaria</taxon>
    </lineage>
</organism>
<dbReference type="GO" id="GO:0004517">
    <property type="term" value="F:nitric-oxide synthase activity"/>
    <property type="evidence" value="ECO:0007669"/>
    <property type="project" value="UniProtKB-EC"/>
</dbReference>
<dbReference type="GO" id="GO:0010181">
    <property type="term" value="F:FMN binding"/>
    <property type="evidence" value="ECO:0007669"/>
    <property type="project" value="InterPro"/>
</dbReference>
<dbReference type="Proteomes" id="UP001165740">
    <property type="component" value="Chromosome 12"/>
</dbReference>
<dbReference type="GO" id="GO:0046872">
    <property type="term" value="F:metal ion binding"/>
    <property type="evidence" value="ECO:0007669"/>
    <property type="project" value="UniProtKB-KW"/>
</dbReference>
<dbReference type="InterPro" id="IPR001094">
    <property type="entry name" value="Flavdoxin-like"/>
</dbReference>
<keyword evidence="3 12" id="KW-0349">Heme</keyword>
<dbReference type="InterPro" id="IPR001709">
    <property type="entry name" value="Flavoprot_Pyr_Nucl_cyt_Rdtase"/>
</dbReference>
<dbReference type="InterPro" id="IPR036119">
    <property type="entry name" value="NOS_N_sf"/>
</dbReference>
<dbReference type="SUPFAM" id="SSF52218">
    <property type="entry name" value="Flavoproteins"/>
    <property type="match status" value="1"/>
</dbReference>
<dbReference type="Gene3D" id="3.40.50.80">
    <property type="entry name" value="Nucleotide-binding domain of ferredoxin-NADP reductase (FNR) module"/>
    <property type="match status" value="1"/>
</dbReference>
<dbReference type="FunFam" id="3.90.440.10:FF:000001">
    <property type="entry name" value="Endothelial nitric oxide synthase"/>
    <property type="match status" value="1"/>
</dbReference>
<evidence type="ECO:0000256" key="14">
    <source>
        <dbReference type="SAM" id="MobiDB-lite"/>
    </source>
</evidence>
<dbReference type="OMA" id="EAPWITH"/>
<evidence type="ECO:0000256" key="6">
    <source>
        <dbReference type="ARBA" id="ARBA00022723"/>
    </source>
</evidence>
<dbReference type="FunFam" id="1.20.990.10:FF:000002">
    <property type="entry name" value="Nitric oxide synthase"/>
    <property type="match status" value="1"/>
</dbReference>
<dbReference type="PROSITE" id="PS51384">
    <property type="entry name" value="FAD_FR"/>
    <property type="match status" value="1"/>
</dbReference>
<dbReference type="PANTHER" id="PTHR43410:SF1">
    <property type="entry name" value="NITRIC OXIDE SYNTHASE"/>
    <property type="match status" value="1"/>
</dbReference>
<comment type="catalytic activity">
    <reaction evidence="12">
        <text>2 L-arginine + 3 NADPH + 4 O2 + H(+) = 2 L-citrulline + 2 nitric oxide + 3 NADP(+) + 4 H2O</text>
        <dbReference type="Rhea" id="RHEA:19897"/>
        <dbReference type="ChEBI" id="CHEBI:15377"/>
        <dbReference type="ChEBI" id="CHEBI:15378"/>
        <dbReference type="ChEBI" id="CHEBI:15379"/>
        <dbReference type="ChEBI" id="CHEBI:16480"/>
        <dbReference type="ChEBI" id="CHEBI:32682"/>
        <dbReference type="ChEBI" id="CHEBI:57743"/>
        <dbReference type="ChEBI" id="CHEBI:57783"/>
        <dbReference type="ChEBI" id="CHEBI:58349"/>
        <dbReference type="EC" id="1.14.13.39"/>
    </reaction>
</comment>
<dbReference type="SUPFAM" id="SSF56512">
    <property type="entry name" value="Nitric oxide (NO) synthase oxygenase domain"/>
    <property type="match status" value="1"/>
</dbReference>
<evidence type="ECO:0000256" key="5">
    <source>
        <dbReference type="ARBA" id="ARBA00022643"/>
    </source>
</evidence>
<dbReference type="PRINTS" id="PR00369">
    <property type="entry name" value="FLAVODOXIN"/>
</dbReference>
<keyword evidence="9 12" id="KW-0112">Calmodulin-binding</keyword>
<dbReference type="PRINTS" id="PR00371">
    <property type="entry name" value="FPNCR"/>
</dbReference>
<evidence type="ECO:0000313" key="19">
    <source>
        <dbReference type="RefSeq" id="XP_055861577.1"/>
    </source>
</evidence>
<comment type="cofactor">
    <cofactor evidence="1 12">
        <name>heme b</name>
        <dbReference type="ChEBI" id="CHEBI:60344"/>
    </cofactor>
</comment>
<feature type="region of interest" description="Disordered" evidence="14">
    <location>
        <begin position="1130"/>
        <end position="1156"/>
    </location>
</feature>
<keyword evidence="10 12" id="KW-0560">Oxidoreductase</keyword>
<dbReference type="SUPFAM" id="SSF52343">
    <property type="entry name" value="Ferredoxin reductase-like, C-terminal NADP-linked domain"/>
    <property type="match status" value="1"/>
</dbReference>
<keyword evidence="15" id="KW-0812">Transmembrane</keyword>
<dbReference type="FunFam" id="3.40.50.80:FF:000001">
    <property type="entry name" value="NADPH--cytochrome P450 reductase 1"/>
    <property type="match status" value="1"/>
</dbReference>
<dbReference type="InterPro" id="IPR008254">
    <property type="entry name" value="Flavodoxin/NO_synth"/>
</dbReference>
<evidence type="ECO:0000256" key="7">
    <source>
        <dbReference type="ARBA" id="ARBA00022827"/>
    </source>
</evidence>
<dbReference type="Gene3D" id="3.40.50.360">
    <property type="match status" value="1"/>
</dbReference>
<dbReference type="Pfam" id="PF00667">
    <property type="entry name" value="FAD_binding_1"/>
    <property type="match status" value="1"/>
</dbReference>
<evidence type="ECO:0000313" key="18">
    <source>
        <dbReference type="Proteomes" id="UP001165740"/>
    </source>
</evidence>
<evidence type="ECO:0000256" key="11">
    <source>
        <dbReference type="ARBA" id="ARBA00023004"/>
    </source>
</evidence>
<evidence type="ECO:0000259" key="16">
    <source>
        <dbReference type="PROSITE" id="PS50902"/>
    </source>
</evidence>
<dbReference type="Gene3D" id="2.40.30.10">
    <property type="entry name" value="Translation factors"/>
    <property type="match status" value="1"/>
</dbReference>
<dbReference type="Gene3D" id="3.90.1230.10">
    <property type="entry name" value="Nitric Oxide Synthase, Chain A, domain 3"/>
    <property type="match status" value="1"/>
</dbReference>
<dbReference type="InterPro" id="IPR023173">
    <property type="entry name" value="NADPH_Cyt_P450_Rdtase_alpha"/>
</dbReference>
<evidence type="ECO:0000256" key="12">
    <source>
        <dbReference type="PIRNR" id="PIRNR000333"/>
    </source>
</evidence>
<dbReference type="Gene3D" id="3.90.440.10">
    <property type="entry name" value="Nitric Oxide Synthase,Heme Domain,Chain A domain 2"/>
    <property type="match status" value="1"/>
</dbReference>
<feature type="binding site" description="axial binding residue" evidence="13">
    <location>
        <position position="121"/>
    </location>
    <ligand>
        <name>heme b</name>
        <dbReference type="ChEBI" id="CHEBI:60344"/>
    </ligand>
    <ligandPart>
        <name>Fe</name>
        <dbReference type="ChEBI" id="CHEBI:18248"/>
    </ligandPart>
</feature>
<comment type="function">
    <text evidence="12">Produces nitric oxide (NO) which is a messenger molecule with diverse functions.</text>
</comment>
<dbReference type="PROSITE" id="PS50902">
    <property type="entry name" value="FLAVODOXIN_LIKE"/>
    <property type="match status" value="1"/>
</dbReference>
<dbReference type="GO" id="GO:0006809">
    <property type="term" value="P:nitric oxide biosynthetic process"/>
    <property type="evidence" value="ECO:0007669"/>
    <property type="project" value="InterPro"/>
</dbReference>
<dbReference type="GO" id="GO:0020037">
    <property type="term" value="F:heme binding"/>
    <property type="evidence" value="ECO:0007669"/>
    <property type="project" value="InterPro"/>
</dbReference>
<feature type="domain" description="Flavodoxin-like" evidence="16">
    <location>
        <begin position="460"/>
        <end position="642"/>
    </location>
</feature>
<keyword evidence="4" id="KW-0285">Flavoprotein</keyword>
<dbReference type="GO" id="GO:0005516">
    <property type="term" value="F:calmodulin binding"/>
    <property type="evidence" value="ECO:0007669"/>
    <property type="project" value="UniProtKB-KW"/>
</dbReference>
<accession>A0A9W2YFS7</accession>
<evidence type="ECO:0000256" key="9">
    <source>
        <dbReference type="ARBA" id="ARBA00022860"/>
    </source>
</evidence>
<dbReference type="InterPro" id="IPR029039">
    <property type="entry name" value="Flavoprotein-like_sf"/>
</dbReference>
<evidence type="ECO:0000256" key="4">
    <source>
        <dbReference type="ARBA" id="ARBA00022630"/>
    </source>
</evidence>
<dbReference type="CDD" id="cd00795">
    <property type="entry name" value="NOS_oxygenase_euk"/>
    <property type="match status" value="1"/>
</dbReference>
<name>A0A9W2YFS7_BIOGL</name>
<dbReference type="InterPro" id="IPR044944">
    <property type="entry name" value="NOS_dom_3"/>
</dbReference>
<comment type="cofactor">
    <cofactor evidence="12">
        <name>FAD</name>
        <dbReference type="ChEBI" id="CHEBI:57692"/>
    </cofactor>
    <text evidence="12">Binds 1 FAD.</text>
</comment>
<keyword evidence="15" id="KW-0472">Membrane</keyword>
<keyword evidence="18" id="KW-1185">Reference proteome</keyword>
<feature type="domain" description="FAD-binding FR-type" evidence="17">
    <location>
        <begin position="695"/>
        <end position="942"/>
    </location>
</feature>
<keyword evidence="15" id="KW-1133">Transmembrane helix</keyword>
<evidence type="ECO:0000256" key="10">
    <source>
        <dbReference type="ARBA" id="ARBA00023002"/>
    </source>
</evidence>
<sequence>MSISKQQVKINNLLDNSYHTDTLHLKTFSNISCNSKRCMGSLMQVDADHLSDTPRTKEELLSHATDFINQYYDDIKRQNTPAHHKRLKEVQHCIERNETYELTFAELSFGAKTAWRNAPRCIGRIQWSKLQVFDARHINTPLEMYLALCNHIKYATNGGNLRSSITVFPQRMKGRQDFRVWNGQFIRYAGYKMDDDTIVGDPASLEFTEQCIKLGWKPKYGRFDVLPLVVSAPGSEPHCFDIPEDIVLEVKIKHPKYPWFADLRLQWFALPGVSKMLFDCGGLEFTACPFNGWYMGTEIGARDFCDANRYNLLEPIADKLELDTTTTASLWKDRVLVEVNIAVLYSYQCAGVTISDHHEASESFIRHIKNEQKLRGGCPGDWVWVVPPMSGCALEVFHQEMLLYKLKPSFEYQDDPWHSLEVSTILPRESKRRSSFKTIARVVMEFSKLLNRAMVKRTRCLILYATETGKSENFARSLAEIFSHAFLVKVVCMEDYDIIELEHESLVLVVASTFGNGEAPENGKEFVKNLQMYRSTASNESKLEDFKSIQKFNYRKSHGTLTFPKPSKRQRPSLFDEPARFSNFRFSVFGLGSKAYPQFAAFGYYVDNLFEALGAERLLPIATGDALCKQEYSFRKWSERIYKSSCKAFCLDLNLSTDARNIGNSFWAPDKFKVTISSNTSKQDLCEILSKFHGKKIVPCTTLDRIQLQSPDSPRQTFLMKLDTHGAMELMYSPGDHIGIFPANSSESVDAILERVAACPNPDKNIELHVMNETVDLKGLSKTWKLYEKMPLCSLRTALTYLLDITTMPSQDFLLAMSFMASNEQDKDRLNQLCTNQKAYEQFKFHQNPTLLDVLNHFPKVKVLPALLLTMLPALQQRYYSISSSPQMFPGQIHVTVAVVAYSLQDGSGSVREGVCSNWLNRCPPKTVVPSFVRSTSTFHLPDQPSVPVIMVGPGTGLAPFRSFWQQRKIDMLMHTKSGALEEKKDFFGDMILYTGCRKSNEDNIYKAELEAMKKDGVLTKYSVAFSREPNSKKVYVQDDLLRDAALVYRIIEEKGGHLYICGDVIMAENVIETLGVIVEQHGRMSEKSALEYCEDLKETNRLHKDIFGVSYAVTRRKSLKFIEEIPSAANTEGSEQSEQEGQPQEVSRRSHQTAPVETISRIESPAAAGTVPILPVILLVTLAIVSFFVLSFFY</sequence>
<gene>
    <name evidence="19" type="primary">LOC129921988</name>
</gene>
<keyword evidence="5 12" id="KW-0288">FMN</keyword>
<dbReference type="InterPro" id="IPR044943">
    <property type="entry name" value="NOS_dom_1"/>
</dbReference>
<dbReference type="InterPro" id="IPR050607">
    <property type="entry name" value="NOS"/>
</dbReference>
<dbReference type="InterPro" id="IPR044940">
    <property type="entry name" value="NOS_dom_2"/>
</dbReference>
<dbReference type="InterPro" id="IPR017938">
    <property type="entry name" value="Riboflavin_synthase-like_b-brl"/>
</dbReference>
<dbReference type="InterPro" id="IPR012144">
    <property type="entry name" value="NOS_euk"/>
</dbReference>
<dbReference type="EC" id="1.14.13.39" evidence="12"/>
<dbReference type="Pfam" id="PF00175">
    <property type="entry name" value="NAD_binding_1"/>
    <property type="match status" value="1"/>
</dbReference>
<comment type="cofactor">
    <cofactor evidence="12">
        <name>FMN</name>
        <dbReference type="ChEBI" id="CHEBI:58210"/>
    </cofactor>
    <text evidence="12">Binds 1 FMN.</text>
</comment>